<keyword evidence="2" id="KW-1185">Reference proteome</keyword>
<comment type="caution">
    <text evidence="1">The sequence shown here is derived from an EMBL/GenBank/DDBJ whole genome shotgun (WGS) entry which is preliminary data.</text>
</comment>
<evidence type="ECO:0000313" key="2">
    <source>
        <dbReference type="Proteomes" id="UP000823775"/>
    </source>
</evidence>
<gene>
    <name evidence="1" type="ORF">HAX54_053058</name>
</gene>
<protein>
    <submittedName>
        <fullName evidence="1">Uncharacterized protein</fullName>
    </submittedName>
</protein>
<dbReference type="EMBL" id="JACEIK010000978">
    <property type="protein sequence ID" value="MCD7464598.1"/>
    <property type="molecule type" value="Genomic_DNA"/>
</dbReference>
<feature type="non-terminal residue" evidence="1">
    <location>
        <position position="1"/>
    </location>
</feature>
<reference evidence="1 2" key="1">
    <citation type="journal article" date="2021" name="BMC Genomics">
        <title>Datura genome reveals duplications of psychoactive alkaloid biosynthetic genes and high mutation rate following tissue culture.</title>
        <authorList>
            <person name="Rajewski A."/>
            <person name="Carter-House D."/>
            <person name="Stajich J."/>
            <person name="Litt A."/>
        </authorList>
    </citation>
    <scope>NUCLEOTIDE SEQUENCE [LARGE SCALE GENOMIC DNA]</scope>
    <source>
        <strain evidence="1">AR-01</strain>
    </source>
</reference>
<name>A0ABS8T0W1_DATST</name>
<proteinExistence type="predicted"/>
<dbReference type="Proteomes" id="UP000823775">
    <property type="component" value="Unassembled WGS sequence"/>
</dbReference>
<sequence>GNPIFDRFGSLARRPSNCRVTSAASHALLHGDCDAARALSHWDAWRLALGLVPASLHVAHGVAYMMLLRRTCCCADGNVPRAW</sequence>
<accession>A0ABS8T0W1</accession>
<organism evidence="1 2">
    <name type="scientific">Datura stramonium</name>
    <name type="common">Jimsonweed</name>
    <name type="synonym">Common thornapple</name>
    <dbReference type="NCBI Taxonomy" id="4076"/>
    <lineage>
        <taxon>Eukaryota</taxon>
        <taxon>Viridiplantae</taxon>
        <taxon>Streptophyta</taxon>
        <taxon>Embryophyta</taxon>
        <taxon>Tracheophyta</taxon>
        <taxon>Spermatophyta</taxon>
        <taxon>Magnoliopsida</taxon>
        <taxon>eudicotyledons</taxon>
        <taxon>Gunneridae</taxon>
        <taxon>Pentapetalae</taxon>
        <taxon>asterids</taxon>
        <taxon>lamiids</taxon>
        <taxon>Solanales</taxon>
        <taxon>Solanaceae</taxon>
        <taxon>Solanoideae</taxon>
        <taxon>Datureae</taxon>
        <taxon>Datura</taxon>
    </lineage>
</organism>
<evidence type="ECO:0000313" key="1">
    <source>
        <dbReference type="EMBL" id="MCD7464598.1"/>
    </source>
</evidence>